<feature type="transmembrane region" description="Helical" evidence="1">
    <location>
        <begin position="6"/>
        <end position="22"/>
    </location>
</feature>
<evidence type="ECO:0000313" key="2">
    <source>
        <dbReference type="EMBL" id="SVD38746.1"/>
    </source>
</evidence>
<evidence type="ECO:0000256" key="1">
    <source>
        <dbReference type="SAM" id="Phobius"/>
    </source>
</evidence>
<keyword evidence="1" id="KW-0472">Membrane</keyword>
<dbReference type="EMBL" id="UINC01147422">
    <property type="protein sequence ID" value="SVD38746.1"/>
    <property type="molecule type" value="Genomic_DNA"/>
</dbReference>
<accession>A0A382UWV1</accession>
<keyword evidence="1" id="KW-1133">Transmembrane helix</keyword>
<organism evidence="2">
    <name type="scientific">marine metagenome</name>
    <dbReference type="NCBI Taxonomy" id="408172"/>
    <lineage>
        <taxon>unclassified sequences</taxon>
        <taxon>metagenomes</taxon>
        <taxon>ecological metagenomes</taxon>
    </lineage>
</organism>
<keyword evidence="1" id="KW-0812">Transmembrane</keyword>
<protein>
    <submittedName>
        <fullName evidence="2">Uncharacterized protein</fullName>
    </submittedName>
</protein>
<name>A0A382UWV1_9ZZZZ</name>
<feature type="non-terminal residue" evidence="2">
    <location>
        <position position="23"/>
    </location>
</feature>
<dbReference type="AlphaFoldDB" id="A0A382UWV1"/>
<gene>
    <name evidence="2" type="ORF">METZ01_LOCUS391600</name>
</gene>
<proteinExistence type="predicted"/>
<reference evidence="2" key="1">
    <citation type="submission" date="2018-05" db="EMBL/GenBank/DDBJ databases">
        <authorList>
            <person name="Lanie J.A."/>
            <person name="Ng W.-L."/>
            <person name="Kazmierczak K.M."/>
            <person name="Andrzejewski T.M."/>
            <person name="Davidsen T.M."/>
            <person name="Wayne K.J."/>
            <person name="Tettelin H."/>
            <person name="Glass J.I."/>
            <person name="Rusch D."/>
            <person name="Podicherti R."/>
            <person name="Tsui H.-C.T."/>
            <person name="Winkler M.E."/>
        </authorList>
    </citation>
    <scope>NUCLEOTIDE SEQUENCE</scope>
</reference>
<sequence>MSTDQLAISLIILITFGLFVWGR</sequence>